<dbReference type="STRING" id="42249.A0A317SMP8"/>
<feature type="region of interest" description="Disordered" evidence="1">
    <location>
        <begin position="1"/>
        <end position="23"/>
    </location>
</feature>
<sequence length="264" mass="28919">MTKPLGQQSDSGEQQGSAGDRMCQVTHSSQEVYTDNGKSIILNFAEANPAARGWAEGQKQARECKDEDRGAASDGVERDGMENAIPGITEHLLHFLSDTRELLEVRLREQDGRLDNIHSVASQALLGTHALEIGQQSLLSRLDTLGSNMSPLSWGLRALGPRIAELGHKVDALDSKVDVLISEMHALDYKANANQRQAMAMFEQVLASTKLNLMAVSSVLYLGPVWDAGIQGMAHMFKLLLACTGRGTNGYPLVDERWMYWQGI</sequence>
<feature type="region of interest" description="Disordered" evidence="1">
    <location>
        <begin position="55"/>
        <end position="79"/>
    </location>
</feature>
<accession>A0A317SMP8</accession>
<evidence type="ECO:0000256" key="1">
    <source>
        <dbReference type="SAM" id="MobiDB-lite"/>
    </source>
</evidence>
<keyword evidence="3" id="KW-1185">Reference proteome</keyword>
<organism evidence="2 3">
    <name type="scientific">Tuber magnatum</name>
    <name type="common">white Piedmont truffle</name>
    <dbReference type="NCBI Taxonomy" id="42249"/>
    <lineage>
        <taxon>Eukaryota</taxon>
        <taxon>Fungi</taxon>
        <taxon>Dikarya</taxon>
        <taxon>Ascomycota</taxon>
        <taxon>Pezizomycotina</taxon>
        <taxon>Pezizomycetes</taxon>
        <taxon>Pezizales</taxon>
        <taxon>Tuberaceae</taxon>
        <taxon>Tuber</taxon>
    </lineage>
</organism>
<protein>
    <submittedName>
        <fullName evidence="2">Uncharacterized protein</fullName>
    </submittedName>
</protein>
<evidence type="ECO:0000313" key="3">
    <source>
        <dbReference type="Proteomes" id="UP000246991"/>
    </source>
</evidence>
<evidence type="ECO:0000313" key="2">
    <source>
        <dbReference type="EMBL" id="PWW74877.1"/>
    </source>
</evidence>
<proteinExistence type="predicted"/>
<feature type="compositionally biased region" description="Basic and acidic residues" evidence="1">
    <location>
        <begin position="59"/>
        <end position="79"/>
    </location>
</feature>
<name>A0A317SMP8_9PEZI</name>
<comment type="caution">
    <text evidence="2">The sequence shown here is derived from an EMBL/GenBank/DDBJ whole genome shotgun (WGS) entry which is preliminary data.</text>
</comment>
<dbReference type="Proteomes" id="UP000246991">
    <property type="component" value="Unassembled WGS sequence"/>
</dbReference>
<dbReference type="EMBL" id="PYWC01000055">
    <property type="protein sequence ID" value="PWW74877.1"/>
    <property type="molecule type" value="Genomic_DNA"/>
</dbReference>
<feature type="compositionally biased region" description="Low complexity" evidence="1">
    <location>
        <begin position="1"/>
        <end position="19"/>
    </location>
</feature>
<reference evidence="2 3" key="1">
    <citation type="submission" date="2018-03" db="EMBL/GenBank/DDBJ databases">
        <title>Genomes of Pezizomycetes fungi and the evolution of truffles.</title>
        <authorList>
            <person name="Murat C."/>
            <person name="Payen T."/>
            <person name="Noel B."/>
            <person name="Kuo A."/>
            <person name="Martin F.M."/>
        </authorList>
    </citation>
    <scope>NUCLEOTIDE SEQUENCE [LARGE SCALE GENOMIC DNA]</scope>
    <source>
        <strain evidence="2">091103-1</strain>
    </source>
</reference>
<dbReference type="AlphaFoldDB" id="A0A317SMP8"/>
<gene>
    <name evidence="2" type="ORF">C7212DRAFT_364606</name>
</gene>
<dbReference type="OrthoDB" id="4957064at2759"/>